<feature type="domain" description="Transglutaminase-like" evidence="2">
    <location>
        <begin position="176"/>
        <end position="236"/>
    </location>
</feature>
<evidence type="ECO:0000259" key="2">
    <source>
        <dbReference type="SMART" id="SM00460"/>
    </source>
</evidence>
<keyword evidence="4" id="KW-1185">Reference proteome</keyword>
<reference evidence="3 4" key="1">
    <citation type="submission" date="2019-09" db="EMBL/GenBank/DDBJ databases">
        <title>In-depth cultivation of the pig gut microbiome towards novel bacterial diversity and tailored functional studies.</title>
        <authorList>
            <person name="Wylensek D."/>
            <person name="Hitch T.C.A."/>
            <person name="Clavel T."/>
        </authorList>
    </citation>
    <scope>NUCLEOTIDE SEQUENCE [LARGE SCALE GENOMIC DNA]</scope>
    <source>
        <strain evidence="3 4">WCA3-693-APC-4?</strain>
    </source>
</reference>
<dbReference type="EMBL" id="VUNQ01000039">
    <property type="protein sequence ID" value="MSU02681.1"/>
    <property type="molecule type" value="Genomic_DNA"/>
</dbReference>
<organism evidence="3 4">
    <name type="scientific">Tissierella pigra</name>
    <dbReference type="NCBI Taxonomy" id="2607614"/>
    <lineage>
        <taxon>Bacteria</taxon>
        <taxon>Bacillati</taxon>
        <taxon>Bacillota</taxon>
        <taxon>Tissierellia</taxon>
        <taxon>Tissierellales</taxon>
        <taxon>Tissierellaceae</taxon>
        <taxon>Tissierella</taxon>
    </lineage>
</organism>
<dbReference type="RefSeq" id="WP_154441731.1">
    <property type="nucleotide sequence ID" value="NZ_JAHLPJ010000001.1"/>
</dbReference>
<protein>
    <submittedName>
        <fullName evidence="3">Transglutaminase domain-containing protein</fullName>
    </submittedName>
</protein>
<dbReference type="AlphaFoldDB" id="A0A6N7XKT0"/>
<dbReference type="SUPFAM" id="SSF54001">
    <property type="entry name" value="Cysteine proteinases"/>
    <property type="match status" value="1"/>
</dbReference>
<proteinExistence type="predicted"/>
<sequence length="262" mass="29976">MFKNHRITLLAVIILSLFSTVTYGASDYIDKSQITNGVIKINNNNNNVGAVRVSKGNISYDYILKGDETIPLQLGDGEYTILALESVGNNKFKQIAKETVTLKAKDPNKVYLQSIQMVNWNTDMNAIKKAKELTKNVKNDQEKVEIIYNYIVTNISYDKDKAKRVNSNYIPKIDETLKVQTGICYDYSSLFAAMTRSIGIPTKLVMGYKNDMDEYHAWNQVYLEDTQEWVNIDTTYDAGKRKSNPSIPMIKDIQDYKIEKEY</sequence>
<evidence type="ECO:0000313" key="3">
    <source>
        <dbReference type="EMBL" id="MSU02681.1"/>
    </source>
</evidence>
<dbReference type="InterPro" id="IPR002931">
    <property type="entry name" value="Transglutaminase-like"/>
</dbReference>
<accession>A0A6N7XKT0</accession>
<dbReference type="Proteomes" id="UP000469523">
    <property type="component" value="Unassembled WGS sequence"/>
</dbReference>
<feature type="signal peptide" evidence="1">
    <location>
        <begin position="1"/>
        <end position="24"/>
    </location>
</feature>
<comment type="caution">
    <text evidence="3">The sequence shown here is derived from an EMBL/GenBank/DDBJ whole genome shotgun (WGS) entry which is preliminary data.</text>
</comment>
<feature type="chain" id="PRO_5027120763" evidence="1">
    <location>
        <begin position="25"/>
        <end position="262"/>
    </location>
</feature>
<dbReference type="PANTHER" id="PTHR33490:SF3">
    <property type="entry name" value="CONSERVED INTEGRAL MEMBRANE PROTEIN"/>
    <property type="match status" value="1"/>
</dbReference>
<evidence type="ECO:0000313" key="4">
    <source>
        <dbReference type="Proteomes" id="UP000469523"/>
    </source>
</evidence>
<keyword evidence="1" id="KW-0732">Signal</keyword>
<dbReference type="Pfam" id="PF01841">
    <property type="entry name" value="Transglut_core"/>
    <property type="match status" value="1"/>
</dbReference>
<dbReference type="Gene3D" id="3.10.620.30">
    <property type="match status" value="1"/>
</dbReference>
<name>A0A6N7XKT0_9FIRM</name>
<gene>
    <name evidence="3" type="ORF">FYJ83_14565</name>
</gene>
<dbReference type="InterPro" id="IPR038765">
    <property type="entry name" value="Papain-like_cys_pep_sf"/>
</dbReference>
<evidence type="ECO:0000256" key="1">
    <source>
        <dbReference type="SAM" id="SignalP"/>
    </source>
</evidence>
<dbReference type="PANTHER" id="PTHR33490">
    <property type="entry name" value="BLR5614 PROTEIN-RELATED"/>
    <property type="match status" value="1"/>
</dbReference>
<dbReference type="SMART" id="SM00460">
    <property type="entry name" value="TGc"/>
    <property type="match status" value="1"/>
</dbReference>